<feature type="chain" id="PRO_5035165918" description="Lipid A 3-O-deacylase PagL" evidence="1">
    <location>
        <begin position="21"/>
        <end position="185"/>
    </location>
</feature>
<sequence>MKEILLFLSLALLTTTYVFAQEDSFKEVESEEHFKHQVGFLLGHSHVPSLYSDGKKEWKALPSFTLYYNYWLNDKWAVGLHTDVIIENFVVEENFASEGEATFLEREKPVAPAVMVVFKPGEHFSYLLGAGGEFAKGENLFLIRTEVAYAIEMPKAWEFEVSLGHDLRWDAYNTINLGLGISKSF</sequence>
<protein>
    <recommendedName>
        <fullName evidence="4">Lipid A 3-O-deacylase PagL</fullName>
    </recommendedName>
</protein>
<evidence type="ECO:0008006" key="4">
    <source>
        <dbReference type="Google" id="ProtNLM"/>
    </source>
</evidence>
<dbReference type="Proteomes" id="UP000602057">
    <property type="component" value="Unassembled WGS sequence"/>
</dbReference>
<dbReference type="EMBL" id="JACVXC010000001">
    <property type="protein sequence ID" value="MBD0834380.1"/>
    <property type="molecule type" value="Genomic_DNA"/>
</dbReference>
<name>A0A8J6QAX0_9FLAO</name>
<keyword evidence="3" id="KW-1185">Reference proteome</keyword>
<evidence type="ECO:0000256" key="1">
    <source>
        <dbReference type="SAM" id="SignalP"/>
    </source>
</evidence>
<comment type="caution">
    <text evidence="2">The sequence shown here is derived from an EMBL/GenBank/DDBJ whole genome shotgun (WGS) entry which is preliminary data.</text>
</comment>
<organism evidence="2 3">
    <name type="scientific">Aestuariibaculum suncheonense</name>
    <dbReference type="NCBI Taxonomy" id="1028745"/>
    <lineage>
        <taxon>Bacteria</taxon>
        <taxon>Pseudomonadati</taxon>
        <taxon>Bacteroidota</taxon>
        <taxon>Flavobacteriia</taxon>
        <taxon>Flavobacteriales</taxon>
        <taxon>Flavobacteriaceae</taxon>
    </lineage>
</organism>
<keyword evidence="1" id="KW-0732">Signal</keyword>
<feature type="signal peptide" evidence="1">
    <location>
        <begin position="1"/>
        <end position="20"/>
    </location>
</feature>
<proteinExistence type="predicted"/>
<evidence type="ECO:0000313" key="2">
    <source>
        <dbReference type="EMBL" id="MBD0834380.1"/>
    </source>
</evidence>
<reference evidence="2" key="2">
    <citation type="submission" date="2020-09" db="EMBL/GenBank/DDBJ databases">
        <authorList>
            <person name="Wu Z."/>
        </authorList>
    </citation>
    <scope>NUCLEOTIDE SEQUENCE</scope>
    <source>
        <strain evidence="2">SC17</strain>
    </source>
</reference>
<evidence type="ECO:0000313" key="3">
    <source>
        <dbReference type="Proteomes" id="UP000602057"/>
    </source>
</evidence>
<gene>
    <name evidence="2" type="ORF">ICJ84_02905</name>
</gene>
<dbReference type="RefSeq" id="WP_188214855.1">
    <property type="nucleotide sequence ID" value="NZ_BAABGH010000004.1"/>
</dbReference>
<dbReference type="AlphaFoldDB" id="A0A8J6QAX0"/>
<reference evidence="2" key="1">
    <citation type="journal article" date="2013" name="Int. J. Syst. Evol. Microbiol.">
        <title>Aestuariibaculum suncheonense gen. nov., sp. nov., a marine bacterium of the family Flavobacteriaceae isolated from a tidal flat and emended descriptions of the genera Gaetbulibacter and Tamlana.</title>
        <authorList>
            <person name="Jeong S.H."/>
            <person name="Park M.S."/>
            <person name="Jin H.M."/>
            <person name="Lee K."/>
            <person name="Park W."/>
            <person name="Jeon C.O."/>
        </authorList>
    </citation>
    <scope>NUCLEOTIDE SEQUENCE</scope>
    <source>
        <strain evidence="2">SC17</strain>
    </source>
</reference>
<accession>A0A8J6QAX0</accession>